<dbReference type="KEGG" id="moc:BB934_41715"/>
<dbReference type="AlphaFoldDB" id="A0A1B2EXF9"/>
<protein>
    <submittedName>
        <fullName evidence="1">Uncharacterized protein</fullName>
    </submittedName>
</protein>
<geneLocation type="plasmid" evidence="1">
    <name>unnamed2</name>
</geneLocation>
<sequence>MHAQPNNLRHFGDRRARENAMGERGQIALQREGLVAAATRLKRTVSAPMVDAFPPGLSLAGTFSVSPHVPACANSNAMGLCGDDPQGKVLDALPRDGSPNRELLQ</sequence>
<accession>A0A1B2EXF9</accession>
<organism evidence="1">
    <name type="scientific">Microvirga ossetica</name>
    <dbReference type="NCBI Taxonomy" id="1882682"/>
    <lineage>
        <taxon>Bacteria</taxon>
        <taxon>Pseudomonadati</taxon>
        <taxon>Pseudomonadota</taxon>
        <taxon>Alphaproteobacteria</taxon>
        <taxon>Hyphomicrobiales</taxon>
        <taxon>Methylobacteriaceae</taxon>
        <taxon>Microvirga</taxon>
    </lineage>
</organism>
<name>A0A1B2EXF9_9HYPH</name>
<proteinExistence type="predicted"/>
<evidence type="ECO:0000313" key="1">
    <source>
        <dbReference type="EMBL" id="ANY84679.1"/>
    </source>
</evidence>
<dbReference type="EMBL" id="CP016619">
    <property type="protein sequence ID" value="ANY84679.1"/>
    <property type="molecule type" value="Genomic_DNA"/>
</dbReference>
<reference evidence="1" key="1">
    <citation type="submission" date="2016-07" db="EMBL/GenBank/DDBJ databases">
        <title>Microvirga ossetica sp. nov. a new species of rhizobia isolated from root nodules of the legume species Vicia alpestris Steven originated from North Ossetia region in the Caucasus.</title>
        <authorList>
            <person name="Safronova V.I."/>
            <person name="Kuznetsova I.G."/>
            <person name="Sazanova A.L."/>
            <person name="Belimov A."/>
            <person name="Andronov E."/>
            <person name="Osledkin Y.S."/>
            <person name="Onishchuk O.P."/>
            <person name="Kurchak O.N."/>
            <person name="Shaposhnikov A.I."/>
            <person name="Willems A."/>
            <person name="Tikhonovich I.A."/>
        </authorList>
    </citation>
    <scope>NUCLEOTIDE SEQUENCE [LARGE SCALE GENOMIC DNA]</scope>
    <source>
        <strain evidence="1">V5/3M</strain>
        <plasmid evidence="1">unnamed2</plasmid>
    </source>
</reference>
<keyword evidence="1" id="KW-0614">Plasmid</keyword>
<gene>
    <name evidence="1" type="ORF">BB934_41715</name>
</gene>